<name>A0A318UN88_9SPHI</name>
<dbReference type="EMBL" id="QKLU01000001">
    <property type="protein sequence ID" value="PYF77221.1"/>
    <property type="molecule type" value="Genomic_DNA"/>
</dbReference>
<dbReference type="OrthoDB" id="674543at2"/>
<keyword evidence="2" id="KW-1185">Reference proteome</keyword>
<evidence type="ECO:0000313" key="2">
    <source>
        <dbReference type="Proteomes" id="UP000248198"/>
    </source>
</evidence>
<sequence length="219" mass="24646">MRKPFAFNAFYPDRTRLKYLLVLLPVFLSCSHGKSAEGQQGKAAAMTVAKAQGHSGENIEEVWKDFAQAIVANDAKRIAQLSADCIRCSECVINTPAEDDAFNDFKDENPDSWYDKLNTELSYIPIDRFIKEDEKLIFDQAAKSRLMDPSKVKIMDDNVNKKLYEKSCVAEQSDLDEAKLKEVLVTVSGPSNKSEGIQKVFTFIDTEEGYKFCGYSTIP</sequence>
<accession>A0A318UN88</accession>
<proteinExistence type="predicted"/>
<gene>
    <name evidence="1" type="ORF">B0O44_101702</name>
</gene>
<dbReference type="PROSITE" id="PS51257">
    <property type="entry name" value="PROKAR_LIPOPROTEIN"/>
    <property type="match status" value="1"/>
</dbReference>
<comment type="caution">
    <text evidence="1">The sequence shown here is derived from an EMBL/GenBank/DDBJ whole genome shotgun (WGS) entry which is preliminary data.</text>
</comment>
<organism evidence="1 2">
    <name type="scientific">Pedobacter nutrimenti</name>
    <dbReference type="NCBI Taxonomy" id="1241337"/>
    <lineage>
        <taxon>Bacteria</taxon>
        <taxon>Pseudomonadati</taxon>
        <taxon>Bacteroidota</taxon>
        <taxon>Sphingobacteriia</taxon>
        <taxon>Sphingobacteriales</taxon>
        <taxon>Sphingobacteriaceae</taxon>
        <taxon>Pedobacter</taxon>
    </lineage>
</organism>
<evidence type="ECO:0000313" key="1">
    <source>
        <dbReference type="EMBL" id="PYF77221.1"/>
    </source>
</evidence>
<reference evidence="1 2" key="1">
    <citation type="submission" date="2018-06" db="EMBL/GenBank/DDBJ databases">
        <title>Genomic Encyclopedia of Archaeal and Bacterial Type Strains, Phase II (KMG-II): from individual species to whole genera.</title>
        <authorList>
            <person name="Goeker M."/>
        </authorList>
    </citation>
    <scope>NUCLEOTIDE SEQUENCE [LARGE SCALE GENOMIC DNA]</scope>
    <source>
        <strain evidence="1 2">DSM 27372</strain>
    </source>
</reference>
<dbReference type="AlphaFoldDB" id="A0A318UN88"/>
<dbReference type="RefSeq" id="WP_110827285.1">
    <property type="nucleotide sequence ID" value="NZ_QKLU01000001.1"/>
</dbReference>
<dbReference type="Proteomes" id="UP000248198">
    <property type="component" value="Unassembled WGS sequence"/>
</dbReference>
<protein>
    <submittedName>
        <fullName evidence="1">Uncharacterized protein</fullName>
    </submittedName>
</protein>